<evidence type="ECO:0000313" key="3">
    <source>
        <dbReference type="Proteomes" id="UP000288216"/>
    </source>
</evidence>
<dbReference type="EMBL" id="BFAA01013470">
    <property type="protein sequence ID" value="GCB79855.1"/>
    <property type="molecule type" value="Genomic_DNA"/>
</dbReference>
<organism evidence="2 3">
    <name type="scientific">Scyliorhinus torazame</name>
    <name type="common">Cloudy catshark</name>
    <name type="synonym">Catulus torazame</name>
    <dbReference type="NCBI Taxonomy" id="75743"/>
    <lineage>
        <taxon>Eukaryota</taxon>
        <taxon>Metazoa</taxon>
        <taxon>Chordata</taxon>
        <taxon>Craniata</taxon>
        <taxon>Vertebrata</taxon>
        <taxon>Chondrichthyes</taxon>
        <taxon>Elasmobranchii</taxon>
        <taxon>Galeomorphii</taxon>
        <taxon>Galeoidea</taxon>
        <taxon>Carcharhiniformes</taxon>
        <taxon>Scyliorhinidae</taxon>
        <taxon>Scyliorhinus</taxon>
    </lineage>
</organism>
<keyword evidence="1" id="KW-0812">Transmembrane</keyword>
<keyword evidence="1" id="KW-1133">Transmembrane helix</keyword>
<dbReference type="Gene3D" id="1.20.1070.10">
    <property type="entry name" value="Rhodopsin 7-helix transmembrane proteins"/>
    <property type="match status" value="1"/>
</dbReference>
<dbReference type="AlphaFoldDB" id="A0A401Q3A1"/>
<name>A0A401Q3A1_SCYTO</name>
<reference evidence="2 3" key="1">
    <citation type="journal article" date="2018" name="Nat. Ecol. Evol.">
        <title>Shark genomes provide insights into elasmobranch evolution and the origin of vertebrates.</title>
        <authorList>
            <person name="Hara Y"/>
            <person name="Yamaguchi K"/>
            <person name="Onimaru K"/>
            <person name="Kadota M"/>
            <person name="Koyanagi M"/>
            <person name="Keeley SD"/>
            <person name="Tatsumi K"/>
            <person name="Tanaka K"/>
            <person name="Motone F"/>
            <person name="Kageyama Y"/>
            <person name="Nozu R"/>
            <person name="Adachi N"/>
            <person name="Nishimura O"/>
            <person name="Nakagawa R"/>
            <person name="Tanegashima C"/>
            <person name="Kiyatake I"/>
            <person name="Matsumoto R"/>
            <person name="Murakumo K"/>
            <person name="Nishida K"/>
            <person name="Terakita A"/>
            <person name="Kuratani S"/>
            <person name="Sato K"/>
            <person name="Hyodo S Kuraku.S."/>
        </authorList>
    </citation>
    <scope>NUCLEOTIDE SEQUENCE [LARGE SCALE GENOMIC DNA]</scope>
</reference>
<accession>A0A401Q3A1</accession>
<dbReference type="OrthoDB" id="347083at2759"/>
<evidence type="ECO:0000313" key="2">
    <source>
        <dbReference type="EMBL" id="GCB79855.1"/>
    </source>
</evidence>
<feature type="transmembrane region" description="Helical" evidence="1">
    <location>
        <begin position="49"/>
        <end position="69"/>
    </location>
</feature>
<protein>
    <submittedName>
        <fullName evidence="2">Uncharacterized protein</fullName>
    </submittedName>
</protein>
<sequence length="103" mass="11546">MRELSPGVWELFRECGSYPRCVGFIPGSVGVIPVSYPRECGSYLWKCGIYPGSVGVIPGFFIFLFHCLLNSEVRAALKHKTKVWSLNSSSMRNINVKPFNSDI</sequence>
<keyword evidence="1" id="KW-0472">Membrane</keyword>
<dbReference type="Proteomes" id="UP000288216">
    <property type="component" value="Unassembled WGS sequence"/>
</dbReference>
<gene>
    <name evidence="2" type="ORF">scyTo_0018820</name>
</gene>
<keyword evidence="3" id="KW-1185">Reference proteome</keyword>
<dbReference type="STRING" id="75743.A0A401Q3A1"/>
<proteinExistence type="predicted"/>
<feature type="non-terminal residue" evidence="2">
    <location>
        <position position="103"/>
    </location>
</feature>
<comment type="caution">
    <text evidence="2">The sequence shown here is derived from an EMBL/GenBank/DDBJ whole genome shotgun (WGS) entry which is preliminary data.</text>
</comment>
<evidence type="ECO:0000256" key="1">
    <source>
        <dbReference type="SAM" id="Phobius"/>
    </source>
</evidence>